<evidence type="ECO:0000313" key="4">
    <source>
        <dbReference type="EMBL" id="GAK61569.1"/>
    </source>
</evidence>
<dbReference type="EMBL" id="DF820480">
    <property type="protein sequence ID" value="GAK61569.1"/>
    <property type="molecule type" value="Genomic_DNA"/>
</dbReference>
<dbReference type="AlphaFoldDB" id="A0A081CAG4"/>
<dbReference type="Gene3D" id="3.90.245.10">
    <property type="entry name" value="Ribonucleoside hydrolase-like"/>
    <property type="match status" value="1"/>
</dbReference>
<dbReference type="STRING" id="1499967.U27_01470"/>
<keyword evidence="2" id="KW-0326">Glycosidase</keyword>
<evidence type="ECO:0000256" key="1">
    <source>
        <dbReference type="ARBA" id="ARBA00022801"/>
    </source>
</evidence>
<accession>A0A081CAG4</accession>
<sequence length="290" mass="32908">MNVYFDCDNTMGLPGCDMDDGMALLYLLGHERIRLRAVTTSFGNSTIAQVHANTERMFRELGLEQIPLRKGAASPQERESEASRFLASALMQETEPATLLITGSPTNIYAACLENERILAHIDEMVFMGGVTEPLIIGGKPMAELNFSSDPEAMHYLINCPVPKTIISAQICLNAFFDASKMAEVLEHQEIPAFAYMREPLQLWYDFISRQYGAPGFHAWDVTAAVYLTNPELFDRRDISVTSSVADLQSGWLRLDQQSHLNRVNVPERILDRDRFWREIFATWKEVRRP</sequence>
<dbReference type="InterPro" id="IPR023186">
    <property type="entry name" value="IUNH"/>
</dbReference>
<dbReference type="GO" id="GO:0006152">
    <property type="term" value="P:purine nucleoside catabolic process"/>
    <property type="evidence" value="ECO:0007669"/>
    <property type="project" value="TreeGrafter"/>
</dbReference>
<dbReference type="GO" id="GO:0008477">
    <property type="term" value="F:purine nucleosidase activity"/>
    <property type="evidence" value="ECO:0007669"/>
    <property type="project" value="TreeGrafter"/>
</dbReference>
<name>A0A081CAG4_VECG1</name>
<dbReference type="Proteomes" id="UP000030661">
    <property type="component" value="Unassembled WGS sequence"/>
</dbReference>
<reference evidence="4" key="1">
    <citation type="journal article" date="2015" name="PeerJ">
        <title>First genomic representation of candidate bacterial phylum KSB3 points to enhanced environmental sensing as a trigger of wastewater bulking.</title>
        <authorList>
            <person name="Sekiguchi Y."/>
            <person name="Ohashi A."/>
            <person name="Parks D.H."/>
            <person name="Yamauchi T."/>
            <person name="Tyson G.W."/>
            <person name="Hugenholtz P."/>
        </authorList>
    </citation>
    <scope>NUCLEOTIDE SEQUENCE [LARGE SCALE GENOMIC DNA]</scope>
</reference>
<dbReference type="InterPro" id="IPR001910">
    <property type="entry name" value="Inosine/uridine_hydrolase_dom"/>
</dbReference>
<dbReference type="GO" id="GO:0005829">
    <property type="term" value="C:cytosol"/>
    <property type="evidence" value="ECO:0007669"/>
    <property type="project" value="TreeGrafter"/>
</dbReference>
<dbReference type="PANTHER" id="PTHR12304:SF4">
    <property type="entry name" value="URIDINE NUCLEOSIDASE"/>
    <property type="match status" value="1"/>
</dbReference>
<protein>
    <submittedName>
        <fullName evidence="4">Inosine-uridine preferring nucleoside hydrolase</fullName>
    </submittedName>
</protein>
<organism evidence="4">
    <name type="scientific">Vecturithrix granuli</name>
    <dbReference type="NCBI Taxonomy" id="1499967"/>
    <lineage>
        <taxon>Bacteria</taxon>
        <taxon>Candidatus Moduliflexota</taxon>
        <taxon>Candidatus Vecturitrichia</taxon>
        <taxon>Candidatus Vecturitrichales</taxon>
        <taxon>Candidatus Vecturitrichaceae</taxon>
        <taxon>Candidatus Vecturithrix</taxon>
    </lineage>
</organism>
<dbReference type="SUPFAM" id="SSF53590">
    <property type="entry name" value="Nucleoside hydrolase"/>
    <property type="match status" value="1"/>
</dbReference>
<keyword evidence="5" id="KW-1185">Reference proteome</keyword>
<proteinExistence type="predicted"/>
<dbReference type="Pfam" id="PF01156">
    <property type="entry name" value="IU_nuc_hydro"/>
    <property type="match status" value="1"/>
</dbReference>
<feature type="domain" description="Inosine/uridine-preferring nucleoside hydrolase" evidence="3">
    <location>
        <begin position="3"/>
        <end position="277"/>
    </location>
</feature>
<evidence type="ECO:0000313" key="5">
    <source>
        <dbReference type="Proteomes" id="UP000030661"/>
    </source>
</evidence>
<gene>
    <name evidence="4" type="ORF">U27_01470</name>
</gene>
<dbReference type="PANTHER" id="PTHR12304">
    <property type="entry name" value="INOSINE-URIDINE PREFERRING NUCLEOSIDE HYDROLASE"/>
    <property type="match status" value="1"/>
</dbReference>
<dbReference type="eggNOG" id="COG1957">
    <property type="taxonomic scope" value="Bacteria"/>
</dbReference>
<dbReference type="HOGENOM" id="CLU_036838_5_0_0"/>
<evidence type="ECO:0000259" key="3">
    <source>
        <dbReference type="Pfam" id="PF01156"/>
    </source>
</evidence>
<keyword evidence="1 4" id="KW-0378">Hydrolase</keyword>
<dbReference type="InterPro" id="IPR036452">
    <property type="entry name" value="Ribo_hydro-like"/>
</dbReference>
<evidence type="ECO:0000256" key="2">
    <source>
        <dbReference type="ARBA" id="ARBA00023295"/>
    </source>
</evidence>